<proteinExistence type="predicted"/>
<dbReference type="RefSeq" id="WP_190255440.1">
    <property type="nucleotide sequence ID" value="NZ_BMPI01000056.1"/>
</dbReference>
<comment type="caution">
    <text evidence="2">The sequence shown here is derived from an EMBL/GenBank/DDBJ whole genome shotgun (WGS) entry which is preliminary data.</text>
</comment>
<reference evidence="2" key="2">
    <citation type="submission" date="2020-09" db="EMBL/GenBank/DDBJ databases">
        <authorList>
            <person name="Sun Q."/>
            <person name="Ohkuma M."/>
        </authorList>
    </citation>
    <scope>NUCLEOTIDE SEQUENCE</scope>
    <source>
        <strain evidence="2">JCM 19831</strain>
    </source>
</reference>
<organism evidence="2 3">
    <name type="scientific">Dactylosporangium sucinum</name>
    <dbReference type="NCBI Taxonomy" id="1424081"/>
    <lineage>
        <taxon>Bacteria</taxon>
        <taxon>Bacillati</taxon>
        <taxon>Actinomycetota</taxon>
        <taxon>Actinomycetes</taxon>
        <taxon>Micromonosporales</taxon>
        <taxon>Micromonosporaceae</taxon>
        <taxon>Dactylosporangium</taxon>
    </lineage>
</organism>
<gene>
    <name evidence="2" type="ORF">GCM10007977_081860</name>
</gene>
<dbReference type="InterPro" id="IPR016040">
    <property type="entry name" value="NAD(P)-bd_dom"/>
</dbReference>
<dbReference type="InterPro" id="IPR051606">
    <property type="entry name" value="Polyketide_Oxido-like"/>
</dbReference>
<reference evidence="2" key="1">
    <citation type="journal article" date="2014" name="Int. J. Syst. Evol. Microbiol.">
        <title>Complete genome sequence of Corynebacterium casei LMG S-19264T (=DSM 44701T), isolated from a smear-ripened cheese.</title>
        <authorList>
            <consortium name="US DOE Joint Genome Institute (JGI-PGF)"/>
            <person name="Walter F."/>
            <person name="Albersmeier A."/>
            <person name="Kalinowski J."/>
            <person name="Ruckert C."/>
        </authorList>
    </citation>
    <scope>NUCLEOTIDE SEQUENCE</scope>
    <source>
        <strain evidence="2">JCM 19831</strain>
    </source>
</reference>
<accession>A0A917X506</accession>
<keyword evidence="3" id="KW-1185">Reference proteome</keyword>
<dbReference type="Proteomes" id="UP000642070">
    <property type="component" value="Unassembled WGS sequence"/>
</dbReference>
<dbReference type="Pfam" id="PF13460">
    <property type="entry name" value="NAD_binding_10"/>
    <property type="match status" value="1"/>
</dbReference>
<feature type="domain" description="NAD(P)-binding" evidence="1">
    <location>
        <begin position="7"/>
        <end position="227"/>
    </location>
</feature>
<evidence type="ECO:0000313" key="3">
    <source>
        <dbReference type="Proteomes" id="UP000642070"/>
    </source>
</evidence>
<dbReference type="InterPro" id="IPR036291">
    <property type="entry name" value="NAD(P)-bd_dom_sf"/>
</dbReference>
<dbReference type="EMBL" id="BMPI01000056">
    <property type="protein sequence ID" value="GGM67686.1"/>
    <property type="molecule type" value="Genomic_DNA"/>
</dbReference>
<dbReference type="PANTHER" id="PTHR43355:SF2">
    <property type="entry name" value="FLAVIN REDUCTASE (NADPH)"/>
    <property type="match status" value="1"/>
</dbReference>
<evidence type="ECO:0000259" key="1">
    <source>
        <dbReference type="Pfam" id="PF13460"/>
    </source>
</evidence>
<sequence>MRIAVFGAGGRAGKRVSLEAVRRGHEVVAVVRDVVAHGGLASDIMAAHGDLPVEEHGDGTGGGVSVKRGDVTDPVSVLRLADGCDAVVSAVTPASGPEELARRGLDELYFVKAADALLAAQPRRLVVVGLFATLYDDGGRLVMDDPAAFPAQLRAFAQAHLAGLERLRERARAGRRWLVLTPTARLDPAGERTGTYRLGGEQVPEDESGSLSYADLAVAVLDEIERPTRSGRVVVYR</sequence>
<dbReference type="SUPFAM" id="SSF51735">
    <property type="entry name" value="NAD(P)-binding Rossmann-fold domains"/>
    <property type="match status" value="1"/>
</dbReference>
<protein>
    <recommendedName>
        <fullName evidence="1">NAD(P)-binding domain-containing protein</fullName>
    </recommendedName>
</protein>
<dbReference type="PANTHER" id="PTHR43355">
    <property type="entry name" value="FLAVIN REDUCTASE (NADPH)"/>
    <property type="match status" value="1"/>
</dbReference>
<dbReference type="Gene3D" id="3.40.50.720">
    <property type="entry name" value="NAD(P)-binding Rossmann-like Domain"/>
    <property type="match status" value="1"/>
</dbReference>
<dbReference type="GO" id="GO:0016646">
    <property type="term" value="F:oxidoreductase activity, acting on the CH-NH group of donors, NAD or NADP as acceptor"/>
    <property type="evidence" value="ECO:0007669"/>
    <property type="project" value="TreeGrafter"/>
</dbReference>
<name>A0A917X506_9ACTN</name>
<dbReference type="AlphaFoldDB" id="A0A917X506"/>
<evidence type="ECO:0000313" key="2">
    <source>
        <dbReference type="EMBL" id="GGM67686.1"/>
    </source>
</evidence>